<evidence type="ECO:0000256" key="1">
    <source>
        <dbReference type="SAM" id="MobiDB-lite"/>
    </source>
</evidence>
<evidence type="ECO:0000259" key="2">
    <source>
        <dbReference type="Pfam" id="PF20700"/>
    </source>
</evidence>
<dbReference type="EMBL" id="CABPRJ010001427">
    <property type="protein sequence ID" value="VVC35613.1"/>
    <property type="molecule type" value="Genomic_DNA"/>
</dbReference>
<accession>A0A5E4MZ59</accession>
<gene>
    <name evidence="3" type="ORF">CINCED_3A023230</name>
</gene>
<evidence type="ECO:0000313" key="4">
    <source>
        <dbReference type="Proteomes" id="UP000325440"/>
    </source>
</evidence>
<dbReference type="InterPro" id="IPR049012">
    <property type="entry name" value="Mutator_transp_dom"/>
</dbReference>
<name>A0A5E4MZ59_9HEMI</name>
<feature type="region of interest" description="Disordered" evidence="1">
    <location>
        <begin position="45"/>
        <end position="66"/>
    </location>
</feature>
<dbReference type="AlphaFoldDB" id="A0A5E4MZ59"/>
<sequence length="158" mass="16932">MTVSGTGRTRLGVPRSSVELPVWSRPLLVCTTIVSDAGSAVQDAAAEGTIEARDEERGLATDSGDVDDRGVPACTVIADGRRPERHNLNVMLHRPPLLDTGQTKILFVGVRTIGTARYGGELIVLNWKKASTAMEADAIVEGFCNSVNELKYNKLIGK</sequence>
<feature type="domain" description="Mutator-like transposase" evidence="2">
    <location>
        <begin position="4"/>
        <end position="157"/>
    </location>
</feature>
<dbReference type="Pfam" id="PF20700">
    <property type="entry name" value="Mutator"/>
    <property type="match status" value="1"/>
</dbReference>
<proteinExistence type="predicted"/>
<evidence type="ECO:0000313" key="3">
    <source>
        <dbReference type="EMBL" id="VVC35613.1"/>
    </source>
</evidence>
<dbReference type="OrthoDB" id="6622741at2759"/>
<reference evidence="3 4" key="1">
    <citation type="submission" date="2019-08" db="EMBL/GenBank/DDBJ databases">
        <authorList>
            <person name="Alioto T."/>
            <person name="Alioto T."/>
            <person name="Gomez Garrido J."/>
        </authorList>
    </citation>
    <scope>NUCLEOTIDE SEQUENCE [LARGE SCALE GENOMIC DNA]</scope>
</reference>
<keyword evidence="4" id="KW-1185">Reference proteome</keyword>
<organism evidence="3 4">
    <name type="scientific">Cinara cedri</name>
    <dbReference type="NCBI Taxonomy" id="506608"/>
    <lineage>
        <taxon>Eukaryota</taxon>
        <taxon>Metazoa</taxon>
        <taxon>Ecdysozoa</taxon>
        <taxon>Arthropoda</taxon>
        <taxon>Hexapoda</taxon>
        <taxon>Insecta</taxon>
        <taxon>Pterygota</taxon>
        <taxon>Neoptera</taxon>
        <taxon>Paraneoptera</taxon>
        <taxon>Hemiptera</taxon>
        <taxon>Sternorrhyncha</taxon>
        <taxon>Aphidomorpha</taxon>
        <taxon>Aphidoidea</taxon>
        <taxon>Aphididae</taxon>
        <taxon>Lachninae</taxon>
        <taxon>Cinara</taxon>
    </lineage>
</organism>
<feature type="compositionally biased region" description="Basic and acidic residues" evidence="1">
    <location>
        <begin position="50"/>
        <end position="59"/>
    </location>
</feature>
<dbReference type="Proteomes" id="UP000325440">
    <property type="component" value="Unassembled WGS sequence"/>
</dbReference>
<protein>
    <recommendedName>
        <fullName evidence="2">Mutator-like transposase domain-containing protein</fullName>
    </recommendedName>
</protein>